<evidence type="ECO:0000313" key="2">
    <source>
        <dbReference type="Proteomes" id="UP001283361"/>
    </source>
</evidence>
<proteinExistence type="predicted"/>
<dbReference type="EMBL" id="JAWDGP010000260">
    <property type="protein sequence ID" value="KAK3802229.1"/>
    <property type="molecule type" value="Genomic_DNA"/>
</dbReference>
<keyword evidence="2" id="KW-1185">Reference proteome</keyword>
<comment type="caution">
    <text evidence="1">The sequence shown here is derived from an EMBL/GenBank/DDBJ whole genome shotgun (WGS) entry which is preliminary data.</text>
</comment>
<gene>
    <name evidence="1" type="ORF">RRG08_004519</name>
</gene>
<protein>
    <submittedName>
        <fullName evidence="1">Uncharacterized protein</fullName>
    </submittedName>
</protein>
<sequence>MAKEERFVYAHIVKDKRLNNKGNVWLLLAIITRSVHQEQNTDGQVGCDVPRTVVISPTWLSSLLHAQRIRNHRVPVCGGFGVIGPPVTSPSKRPRLTIRFIRQTSFLVWERLITNIAFDLSRVPLPWGGHCTTLLWLAGSSLEQNGMNYESFEPQSVEKSNVFVSRVSSVRLGGAAPATRCHISYTNNRDLGALQLSHSHLS</sequence>
<evidence type="ECO:0000313" key="1">
    <source>
        <dbReference type="EMBL" id="KAK3802229.1"/>
    </source>
</evidence>
<name>A0AAE1EC68_9GAST</name>
<accession>A0AAE1EC68</accession>
<dbReference type="Proteomes" id="UP001283361">
    <property type="component" value="Unassembled WGS sequence"/>
</dbReference>
<reference evidence="1" key="1">
    <citation type="journal article" date="2023" name="G3 (Bethesda)">
        <title>A reference genome for the long-term kleptoplast-retaining sea slug Elysia crispata morphotype clarki.</title>
        <authorList>
            <person name="Eastman K.E."/>
            <person name="Pendleton A.L."/>
            <person name="Shaikh M.A."/>
            <person name="Suttiyut T."/>
            <person name="Ogas R."/>
            <person name="Tomko P."/>
            <person name="Gavelis G."/>
            <person name="Widhalm J.R."/>
            <person name="Wisecaver J.H."/>
        </authorList>
    </citation>
    <scope>NUCLEOTIDE SEQUENCE</scope>
    <source>
        <strain evidence="1">ECLA1</strain>
    </source>
</reference>
<organism evidence="1 2">
    <name type="scientific">Elysia crispata</name>
    <name type="common">lettuce slug</name>
    <dbReference type="NCBI Taxonomy" id="231223"/>
    <lineage>
        <taxon>Eukaryota</taxon>
        <taxon>Metazoa</taxon>
        <taxon>Spiralia</taxon>
        <taxon>Lophotrochozoa</taxon>
        <taxon>Mollusca</taxon>
        <taxon>Gastropoda</taxon>
        <taxon>Heterobranchia</taxon>
        <taxon>Euthyneura</taxon>
        <taxon>Panpulmonata</taxon>
        <taxon>Sacoglossa</taxon>
        <taxon>Placobranchoidea</taxon>
        <taxon>Plakobranchidae</taxon>
        <taxon>Elysia</taxon>
    </lineage>
</organism>
<dbReference type="AlphaFoldDB" id="A0AAE1EC68"/>